<reference evidence="11 12" key="1">
    <citation type="journal article" date="2018" name="BMC Genomics">
        <title>Comparative genome analyses reveal sequence features reflecting distinct modes of host-adaptation between dicot and monocot powdery mildew.</title>
        <authorList>
            <person name="Wu Y."/>
            <person name="Ma X."/>
            <person name="Pan Z."/>
            <person name="Kale S.D."/>
            <person name="Song Y."/>
            <person name="King H."/>
            <person name="Zhang Q."/>
            <person name="Presley C."/>
            <person name="Deng X."/>
            <person name="Wei C.I."/>
            <person name="Xiao S."/>
        </authorList>
    </citation>
    <scope>NUCLEOTIDE SEQUENCE [LARGE SCALE GENOMIC DNA]</scope>
    <source>
        <strain evidence="11">UCSC1</strain>
    </source>
</reference>
<evidence type="ECO:0000256" key="8">
    <source>
        <dbReference type="ARBA" id="ARBA00048552"/>
    </source>
</evidence>
<evidence type="ECO:0000256" key="4">
    <source>
        <dbReference type="ARBA" id="ARBA00022478"/>
    </source>
</evidence>
<dbReference type="Pfam" id="PF00940">
    <property type="entry name" value="RNA_pol"/>
    <property type="match status" value="2"/>
</dbReference>
<name>A0A420HUD9_9PEZI</name>
<feature type="domain" description="DNA-directed RNA polymerase C-terminal" evidence="10">
    <location>
        <begin position="690"/>
        <end position="775"/>
    </location>
</feature>
<dbReference type="InterPro" id="IPR002092">
    <property type="entry name" value="DNA-dir_Rpol_phage-type"/>
</dbReference>
<dbReference type="PROSITE" id="PS00489">
    <property type="entry name" value="RNA_POL_PHAGE_2"/>
    <property type="match status" value="1"/>
</dbReference>
<dbReference type="EMBL" id="MCBR01016027">
    <property type="protein sequence ID" value="RKF61026.1"/>
    <property type="molecule type" value="Genomic_DNA"/>
</dbReference>
<evidence type="ECO:0000313" key="12">
    <source>
        <dbReference type="Proteomes" id="UP000285405"/>
    </source>
</evidence>
<dbReference type="Gene3D" id="1.10.1320.10">
    <property type="entry name" value="DNA-directed RNA polymerase, N-terminal domain"/>
    <property type="match status" value="1"/>
</dbReference>
<dbReference type="EC" id="2.7.7.6" evidence="3 9"/>
<keyword evidence="7 9" id="KW-0804">Transcription</keyword>
<dbReference type="SUPFAM" id="SSF56672">
    <property type="entry name" value="DNA/RNA polymerases"/>
    <property type="match status" value="1"/>
</dbReference>
<dbReference type="InterPro" id="IPR043502">
    <property type="entry name" value="DNA/RNA_pol_sf"/>
</dbReference>
<evidence type="ECO:0000256" key="6">
    <source>
        <dbReference type="ARBA" id="ARBA00022695"/>
    </source>
</evidence>
<dbReference type="OrthoDB" id="5425967at2759"/>
<evidence type="ECO:0000259" key="10">
    <source>
        <dbReference type="Pfam" id="PF00940"/>
    </source>
</evidence>
<keyword evidence="6 9" id="KW-0548">Nucleotidyltransferase</keyword>
<dbReference type="PANTHER" id="PTHR10102:SF0">
    <property type="entry name" value="DNA-DIRECTED RNA POLYMERASE, MITOCHONDRIAL"/>
    <property type="match status" value="1"/>
</dbReference>
<dbReference type="AlphaFoldDB" id="A0A420HUD9"/>
<evidence type="ECO:0000256" key="5">
    <source>
        <dbReference type="ARBA" id="ARBA00022679"/>
    </source>
</evidence>
<dbReference type="GO" id="GO:0003899">
    <property type="term" value="F:DNA-directed RNA polymerase activity"/>
    <property type="evidence" value="ECO:0007669"/>
    <property type="project" value="UniProtKB-EC"/>
</dbReference>
<comment type="function">
    <text evidence="1 9">DNA-dependent RNA polymerase catalyzes the transcription of DNA into RNA using the four ribonucleoside triphosphates as substrates.</text>
</comment>
<evidence type="ECO:0000256" key="2">
    <source>
        <dbReference type="ARBA" id="ARBA00009493"/>
    </source>
</evidence>
<accession>A0A420HUD9</accession>
<evidence type="ECO:0000313" key="11">
    <source>
        <dbReference type="EMBL" id="RKF61026.1"/>
    </source>
</evidence>
<keyword evidence="4 9" id="KW-0240">DNA-directed RNA polymerase</keyword>
<comment type="similarity">
    <text evidence="2 9">Belongs to the phage and mitochondrial RNA polymerase family.</text>
</comment>
<feature type="domain" description="DNA-directed RNA polymerase C-terminal" evidence="10">
    <location>
        <begin position="384"/>
        <end position="515"/>
    </location>
</feature>
<dbReference type="Proteomes" id="UP000285405">
    <property type="component" value="Unassembled WGS sequence"/>
</dbReference>
<comment type="catalytic activity">
    <reaction evidence="8 9">
        <text>RNA(n) + a ribonucleoside 5'-triphosphate = RNA(n+1) + diphosphate</text>
        <dbReference type="Rhea" id="RHEA:21248"/>
        <dbReference type="Rhea" id="RHEA-COMP:14527"/>
        <dbReference type="Rhea" id="RHEA-COMP:17342"/>
        <dbReference type="ChEBI" id="CHEBI:33019"/>
        <dbReference type="ChEBI" id="CHEBI:61557"/>
        <dbReference type="ChEBI" id="CHEBI:140395"/>
        <dbReference type="EC" id="2.7.7.6"/>
    </reaction>
</comment>
<dbReference type="GO" id="GO:0034245">
    <property type="term" value="C:mitochondrial DNA-directed RNA polymerase complex"/>
    <property type="evidence" value="ECO:0007669"/>
    <property type="project" value="TreeGrafter"/>
</dbReference>
<dbReference type="InterPro" id="IPR046950">
    <property type="entry name" value="DNA-dir_Rpol_C_phage-type"/>
</dbReference>
<keyword evidence="5 9" id="KW-0808">Transferase</keyword>
<organism evidence="11 12">
    <name type="scientific">Golovinomyces cichoracearum</name>
    <dbReference type="NCBI Taxonomy" id="62708"/>
    <lineage>
        <taxon>Eukaryota</taxon>
        <taxon>Fungi</taxon>
        <taxon>Dikarya</taxon>
        <taxon>Ascomycota</taxon>
        <taxon>Pezizomycotina</taxon>
        <taxon>Leotiomycetes</taxon>
        <taxon>Erysiphales</taxon>
        <taxon>Erysiphaceae</taxon>
        <taxon>Golovinomyces</taxon>
    </lineage>
</organism>
<evidence type="ECO:0000256" key="9">
    <source>
        <dbReference type="RuleBase" id="RU003805"/>
    </source>
</evidence>
<evidence type="ECO:0000256" key="3">
    <source>
        <dbReference type="ARBA" id="ARBA00012418"/>
    </source>
</evidence>
<evidence type="ECO:0000256" key="7">
    <source>
        <dbReference type="ARBA" id="ARBA00023163"/>
    </source>
</evidence>
<proteinExistence type="inferred from homology"/>
<gene>
    <name evidence="11" type="ORF">GcC1_160003</name>
</gene>
<dbReference type="InterPro" id="IPR037159">
    <property type="entry name" value="RNA_POL_N_sf"/>
</dbReference>
<dbReference type="GO" id="GO:0001018">
    <property type="term" value="F:mitochondrial promoter sequence-specific DNA binding"/>
    <property type="evidence" value="ECO:0007669"/>
    <property type="project" value="TreeGrafter"/>
</dbReference>
<comment type="caution">
    <text evidence="11">The sequence shown here is derived from an EMBL/GenBank/DDBJ whole genome shotgun (WGS) entry which is preliminary data.</text>
</comment>
<dbReference type="Gene3D" id="3.30.70.370">
    <property type="match status" value="2"/>
</dbReference>
<dbReference type="PROSITE" id="PS00900">
    <property type="entry name" value="RNA_POL_PHAGE_1"/>
    <property type="match status" value="1"/>
</dbReference>
<dbReference type="GO" id="GO:0006390">
    <property type="term" value="P:mitochondrial transcription"/>
    <property type="evidence" value="ECO:0007669"/>
    <property type="project" value="TreeGrafter"/>
</dbReference>
<protein>
    <recommendedName>
        <fullName evidence="3 9">DNA-directed RNA polymerase</fullName>
        <ecNumber evidence="3 9">2.7.7.6</ecNumber>
    </recommendedName>
</protein>
<dbReference type="Gene3D" id="1.10.150.20">
    <property type="entry name" value="5' to 3' exonuclease, C-terminal subdomain"/>
    <property type="match status" value="1"/>
</dbReference>
<evidence type="ECO:0000256" key="1">
    <source>
        <dbReference type="ARBA" id="ARBA00004026"/>
    </source>
</evidence>
<dbReference type="PANTHER" id="PTHR10102">
    <property type="entry name" value="DNA-DIRECTED RNA POLYMERASE, MITOCHONDRIAL"/>
    <property type="match status" value="1"/>
</dbReference>
<sequence>MILIEILGGFNPKIFSNPKLIKFIHSTIKTIEDLFYTLKLSIKDELIKKKSKIAREHLRLLYSILYVIKKKDLVSILISTLFRIITYNMVINTDDKDDAFIPTGLLNLSINLGEKIVDLFIRIKYKEVSRNIKLKEFKDNLIKETSLNNTEFLVYIGGELIKIMKECELIEDKVVSIKSERNVSVLILTEEIIDLLGDGIINKAISIPMNLPMIVEPKDYKDILHLSDGGYLLNNEEIIHPLFTDNLLQNGKTIIFKSNKVLESINGIMKVPFKINTELLNYILNTPGFINKDIYPPFYDVKKRNKVQENTYSNVPEIYFPLMMDFRGRIYPRVTYLNYQGSELAKSLLLFAYPGSIKRNNIKAIEYLKSYGAACFGHGLDKNFLAFCLEAKRFDNFYYSCNSSVFSTYLPIQLDASCNGFQHLALLSDEVGLFEELNLSESDEPKDFYTFILNKVNTHLQAKLVKLEGEDKLCVIRLLNLSLKRSNLKQLIMTKPYNASLYSMTNYLADSLVYRGVGKFIHVNNERHLVLNSTLKKDELNTNDQNIIPDEYKEYLKYTNDQTKVTSVKTAKARLTPRVVKSKAKRSKIKGLNTIVENENMDNSSIKDSNIPLTSDKSSVSNTIPEKEEKEYIYSTSDSSDDLVTRLDLFYYVNEFNNILLNSFPHIKRLIEYLDLISNILSKEITLSIIDKSTIDRKKQRNALMPNLVHSLDSTSMLLLYYSLKHTKNNVNFYSVHDCFGVTADNVETLIDLIKKVYINIYSDNKYIEKFDEDVIKIILIYYGGSSGLVTYDKDSRKISFKDGRDAINLPKVPLNTDMNINIIKDYYKKLSKSKLLIN</sequence>